<gene>
    <name evidence="1" type="ORF">M419DRAFT_4997</name>
</gene>
<organism evidence="1 2">
    <name type="scientific">Hypocrea jecorina (strain ATCC 56765 / BCRC 32924 / NRRL 11460 / Rut C-30)</name>
    <name type="common">Trichoderma reesei</name>
    <dbReference type="NCBI Taxonomy" id="1344414"/>
    <lineage>
        <taxon>Eukaryota</taxon>
        <taxon>Fungi</taxon>
        <taxon>Dikarya</taxon>
        <taxon>Ascomycota</taxon>
        <taxon>Pezizomycotina</taxon>
        <taxon>Sordariomycetes</taxon>
        <taxon>Hypocreomycetidae</taxon>
        <taxon>Hypocreales</taxon>
        <taxon>Hypocreaceae</taxon>
        <taxon>Trichoderma</taxon>
    </lineage>
</organism>
<evidence type="ECO:0000313" key="2">
    <source>
        <dbReference type="Proteomes" id="UP000024376"/>
    </source>
</evidence>
<dbReference type="Proteomes" id="UP000024376">
    <property type="component" value="Unassembled WGS sequence"/>
</dbReference>
<accession>A0A024SL22</accession>
<dbReference type="EMBL" id="KI911139">
    <property type="protein sequence ID" value="ETS06738.1"/>
    <property type="molecule type" value="Genomic_DNA"/>
</dbReference>
<sequence>MPDSGSVVQPWVCSNPVQQAGFVPASPLSGLISPSSVRAVVSLSTASPLFAAGLVSE</sequence>
<dbReference type="KEGG" id="trr:M419DRAFT_4997"/>
<name>A0A024SL22_HYPJR</name>
<protein>
    <submittedName>
        <fullName evidence="1">Uncharacterized protein</fullName>
    </submittedName>
</protein>
<dbReference type="AlphaFoldDB" id="A0A024SL22"/>
<evidence type="ECO:0000313" key="1">
    <source>
        <dbReference type="EMBL" id="ETS06738.1"/>
    </source>
</evidence>
<dbReference type="HOGENOM" id="CLU_2998133_0_0_1"/>
<reference evidence="2" key="1">
    <citation type="journal article" date="2013" name="Ind. Biotechnol.">
        <title>Comparative genomics analysis of Trichoderma reesei strains.</title>
        <authorList>
            <person name="Koike H."/>
            <person name="Aerts A."/>
            <person name="LaButti K."/>
            <person name="Grigoriev I.V."/>
            <person name="Baker S.E."/>
        </authorList>
    </citation>
    <scope>NUCLEOTIDE SEQUENCE [LARGE SCALE GENOMIC DNA]</scope>
    <source>
        <strain evidence="2">ATCC 56765 / BCRC 32924 / NRRL 11460 / Rut C-30</strain>
    </source>
</reference>
<proteinExistence type="predicted"/>